<evidence type="ECO:0000313" key="2">
    <source>
        <dbReference type="Proteomes" id="UP000002220"/>
    </source>
</evidence>
<dbReference type="AlphaFoldDB" id="D5SNR1"/>
<dbReference type="Proteomes" id="UP000002220">
    <property type="component" value="Chromosome"/>
</dbReference>
<protein>
    <submittedName>
        <fullName evidence="1">Uncharacterized protein</fullName>
    </submittedName>
</protein>
<reference evidence="1 2" key="1">
    <citation type="journal article" date="2010" name="Stand. Genomic Sci.">
        <title>Complete genome sequence of Planctomyces limnophilus type strain (Mu 290).</title>
        <authorList>
            <person name="Labutti K."/>
            <person name="Sikorski J."/>
            <person name="Schneider S."/>
            <person name="Nolan M."/>
            <person name="Lucas S."/>
            <person name="Glavina Del Rio T."/>
            <person name="Tice H."/>
            <person name="Cheng J.F."/>
            <person name="Goodwin L."/>
            <person name="Pitluck S."/>
            <person name="Liolios K."/>
            <person name="Ivanova N."/>
            <person name="Mavromatis K."/>
            <person name="Mikhailova N."/>
            <person name="Pati A."/>
            <person name="Chen A."/>
            <person name="Palaniappan K."/>
            <person name="Land M."/>
            <person name="Hauser L."/>
            <person name="Chang Y.J."/>
            <person name="Jeffries C.D."/>
            <person name="Tindall B.J."/>
            <person name="Rohde M."/>
            <person name="Goker M."/>
            <person name="Woyke T."/>
            <person name="Bristow J."/>
            <person name="Eisen J.A."/>
            <person name="Markowitz V."/>
            <person name="Hugenholtz P."/>
            <person name="Kyrpides N.C."/>
            <person name="Klenk H.P."/>
            <person name="Lapidus A."/>
        </authorList>
    </citation>
    <scope>NUCLEOTIDE SEQUENCE [LARGE SCALE GENOMIC DNA]</scope>
    <source>
        <strain evidence="2">ATCC 43296 / DSM 3776 / IFAM 1008 / 290</strain>
    </source>
</reference>
<dbReference type="HOGENOM" id="CLU_2509853_0_0_0"/>
<proteinExistence type="predicted"/>
<accession>D5SNR1</accession>
<gene>
    <name evidence="1" type="ordered locus">Plim_2349</name>
</gene>
<evidence type="ECO:0000313" key="1">
    <source>
        <dbReference type="EMBL" id="ADG68175.1"/>
    </source>
</evidence>
<sequence length="85" mass="8965">MPSGPAPTPRPTFDSFLEIVHQSIEGMELTELLAEYLSARAIATGQPDSCGLALNEPPSRIARTAIRAGSFVRQKIASLAAVNSA</sequence>
<name>D5SNR1_PLAL2</name>
<organism evidence="1 2">
    <name type="scientific">Planctopirus limnophila (strain ATCC 43296 / DSM 3776 / IFAM 1008 / Mu 290)</name>
    <name type="common">Planctomyces limnophilus</name>
    <dbReference type="NCBI Taxonomy" id="521674"/>
    <lineage>
        <taxon>Bacteria</taxon>
        <taxon>Pseudomonadati</taxon>
        <taxon>Planctomycetota</taxon>
        <taxon>Planctomycetia</taxon>
        <taxon>Planctomycetales</taxon>
        <taxon>Planctomycetaceae</taxon>
        <taxon>Planctopirus</taxon>
    </lineage>
</organism>
<dbReference type="STRING" id="521674.Plim_2349"/>
<dbReference type="KEGG" id="plm:Plim_2349"/>
<keyword evidence="2" id="KW-1185">Reference proteome</keyword>
<dbReference type="EMBL" id="CP001744">
    <property type="protein sequence ID" value="ADG68175.1"/>
    <property type="molecule type" value="Genomic_DNA"/>
</dbReference>